<protein>
    <submittedName>
        <fullName evidence="7">Two-component system sensor kinase</fullName>
    </submittedName>
</protein>
<keyword evidence="5" id="KW-0472">Membrane</keyword>
<dbReference type="PANTHER" id="PTHR24421:SF61">
    <property type="entry name" value="OXYGEN SENSOR HISTIDINE KINASE NREB"/>
    <property type="match status" value="1"/>
</dbReference>
<feature type="transmembrane region" description="Helical" evidence="5">
    <location>
        <begin position="241"/>
        <end position="261"/>
    </location>
</feature>
<keyword evidence="5" id="KW-1133">Transmembrane helix</keyword>
<evidence type="ECO:0000256" key="3">
    <source>
        <dbReference type="ARBA" id="ARBA00023012"/>
    </source>
</evidence>
<feature type="compositionally biased region" description="Basic and acidic residues" evidence="4">
    <location>
        <begin position="20"/>
        <end position="34"/>
    </location>
</feature>
<feature type="domain" description="Phage shock protein PspC N-terminal" evidence="6">
    <location>
        <begin position="54"/>
        <end position="109"/>
    </location>
</feature>
<keyword evidence="2 7" id="KW-0418">Kinase</keyword>
<proteinExistence type="predicted"/>
<dbReference type="eggNOG" id="COG4585">
    <property type="taxonomic scope" value="Bacteria"/>
</dbReference>
<keyword evidence="3" id="KW-0902">Two-component regulatory system</keyword>
<keyword evidence="1" id="KW-0808">Transferase</keyword>
<evidence type="ECO:0000313" key="8">
    <source>
        <dbReference type="Proteomes" id="UP000028730"/>
    </source>
</evidence>
<dbReference type="PANTHER" id="PTHR24421">
    <property type="entry name" value="NITRATE/NITRITE SENSOR PROTEIN NARX-RELATED"/>
    <property type="match status" value="1"/>
</dbReference>
<dbReference type="Pfam" id="PF04024">
    <property type="entry name" value="PspC"/>
    <property type="match status" value="1"/>
</dbReference>
<evidence type="ECO:0000256" key="1">
    <source>
        <dbReference type="ARBA" id="ARBA00022679"/>
    </source>
</evidence>
<feature type="region of interest" description="Disordered" evidence="4">
    <location>
        <begin position="138"/>
        <end position="173"/>
    </location>
</feature>
<sequence length="508" mass="55952">MKQTNQHPHGRRDKQRWRHQRTEEPTMPHADFTENRSTYVVDGAPEGNPPRRPPLMRPTTGRVFCGVCRGISLHLGIPVAMVRLAFVISTLLFSVGAAAYIFLWVFVPVGDPMEAWSQTFRRPNGSFEKPLAHGNLPYSSYGDGDRPQTHTGIPNDSPPPVHAPEEASDEEGIQPESFPDLAEAIKRAPKSSLFALAGFAVIIVSAMIMMSPLPIGAILPIILFAMGIALPWLHFGEEEGQLRSMAVGLVLTIAAYALFIFNNMDWLHRSPAYVFGSGIALLAGAGVAMAPWFNRLIEDLGVQRALKEREEERADMTAHLHDGVLQTLALIQLHSSEPQTVFSLARGQERDLREWLYQERTPPERSVSSGIKEIAAHIEDEYGKAVDVVSVGDAMPSAQTDALLDATGQALLNAVQHGGEPISVYCEAGDGNVDVYVRDHGDGFDMQSVPPDRLGIRESIQGRIRRRGGNVEIVSRPHWGTEVRMHMPIATDPAPEESADRFEPPEQK</sequence>
<dbReference type="CDD" id="cd16917">
    <property type="entry name" value="HATPase_UhpB-NarQ-NarX-like"/>
    <property type="match status" value="1"/>
</dbReference>
<feature type="region of interest" description="Disordered" evidence="4">
    <location>
        <begin position="1"/>
        <end position="55"/>
    </location>
</feature>
<evidence type="ECO:0000313" key="7">
    <source>
        <dbReference type="EMBL" id="KFF30706.1"/>
    </source>
</evidence>
<evidence type="ECO:0000256" key="4">
    <source>
        <dbReference type="SAM" id="MobiDB-lite"/>
    </source>
</evidence>
<feature type="transmembrane region" description="Helical" evidence="5">
    <location>
        <begin position="193"/>
        <end position="210"/>
    </location>
</feature>
<dbReference type="eggNOG" id="COG1983">
    <property type="taxonomic scope" value="Bacteria"/>
</dbReference>
<dbReference type="GO" id="GO:0000160">
    <property type="term" value="P:phosphorelay signal transduction system"/>
    <property type="evidence" value="ECO:0007669"/>
    <property type="project" value="UniProtKB-KW"/>
</dbReference>
<feature type="transmembrane region" description="Helical" evidence="5">
    <location>
        <begin position="84"/>
        <end position="107"/>
    </location>
</feature>
<dbReference type="InterPro" id="IPR007168">
    <property type="entry name" value="Phageshock_PspC_N"/>
</dbReference>
<gene>
    <name evidence="7" type="ORF">BBOMB_0010</name>
</gene>
<comment type="caution">
    <text evidence="7">The sequence shown here is derived from an EMBL/GenBank/DDBJ whole genome shotgun (WGS) entry which is preliminary data.</text>
</comment>
<name>A0A086BP42_9BIFI</name>
<evidence type="ECO:0000259" key="6">
    <source>
        <dbReference type="Pfam" id="PF04024"/>
    </source>
</evidence>
<dbReference type="EMBL" id="ATLK01000001">
    <property type="protein sequence ID" value="KFF30706.1"/>
    <property type="molecule type" value="Genomic_DNA"/>
</dbReference>
<dbReference type="InterPro" id="IPR036890">
    <property type="entry name" value="HATPase_C_sf"/>
</dbReference>
<dbReference type="AlphaFoldDB" id="A0A086BP42"/>
<keyword evidence="5" id="KW-0812">Transmembrane</keyword>
<dbReference type="Gene3D" id="3.30.565.10">
    <property type="entry name" value="Histidine kinase-like ATPase, C-terminal domain"/>
    <property type="match status" value="1"/>
</dbReference>
<keyword evidence="8" id="KW-1185">Reference proteome</keyword>
<dbReference type="InterPro" id="IPR050482">
    <property type="entry name" value="Sensor_HK_TwoCompSys"/>
</dbReference>
<dbReference type="SUPFAM" id="SSF55874">
    <property type="entry name" value="ATPase domain of HSP90 chaperone/DNA topoisomerase II/histidine kinase"/>
    <property type="match status" value="1"/>
</dbReference>
<feature type="transmembrane region" description="Helical" evidence="5">
    <location>
        <begin position="273"/>
        <end position="293"/>
    </location>
</feature>
<dbReference type="Proteomes" id="UP000028730">
    <property type="component" value="Unassembled WGS sequence"/>
</dbReference>
<feature type="transmembrane region" description="Helical" evidence="5">
    <location>
        <begin position="217"/>
        <end position="235"/>
    </location>
</feature>
<feature type="compositionally biased region" description="Basic residues" evidence="4">
    <location>
        <begin position="8"/>
        <end position="19"/>
    </location>
</feature>
<organism evidence="7 8">
    <name type="scientific">Bifidobacterium bombi DSM 19703</name>
    <dbReference type="NCBI Taxonomy" id="1341695"/>
    <lineage>
        <taxon>Bacteria</taxon>
        <taxon>Bacillati</taxon>
        <taxon>Actinomycetota</taxon>
        <taxon>Actinomycetes</taxon>
        <taxon>Bifidobacteriales</taxon>
        <taxon>Bifidobacteriaceae</taxon>
        <taxon>Bifidobacterium</taxon>
    </lineage>
</organism>
<dbReference type="STRING" id="1341695.BBOMB_0010"/>
<reference evidence="7 8" key="1">
    <citation type="journal article" date="2014" name="Appl. Environ. Microbiol.">
        <title>Genomic encyclopedia of type strains of the genus Bifidobacterium.</title>
        <authorList>
            <person name="Milani C."/>
            <person name="Lugli G.A."/>
            <person name="Duranti S."/>
            <person name="Turroni F."/>
            <person name="Bottacini F."/>
            <person name="Mangifesta M."/>
            <person name="Sanchez B."/>
            <person name="Viappiani A."/>
            <person name="Mancabelli L."/>
            <person name="Taminiau B."/>
            <person name="Delcenserie V."/>
            <person name="Barrangou R."/>
            <person name="Margolles A."/>
            <person name="van Sinderen D."/>
            <person name="Ventura M."/>
        </authorList>
    </citation>
    <scope>NUCLEOTIDE SEQUENCE [LARGE SCALE GENOMIC DNA]</scope>
    <source>
        <strain evidence="7 8">DSM 19703</strain>
    </source>
</reference>
<dbReference type="RefSeq" id="WP_238549831.1">
    <property type="nucleotide sequence ID" value="NZ_ATLK01000001.1"/>
</dbReference>
<evidence type="ECO:0000256" key="2">
    <source>
        <dbReference type="ARBA" id="ARBA00022777"/>
    </source>
</evidence>
<dbReference type="GO" id="GO:0016301">
    <property type="term" value="F:kinase activity"/>
    <property type="evidence" value="ECO:0007669"/>
    <property type="project" value="UniProtKB-KW"/>
</dbReference>
<evidence type="ECO:0000256" key="5">
    <source>
        <dbReference type="SAM" id="Phobius"/>
    </source>
</evidence>
<accession>A0A086BP42</accession>